<dbReference type="Proteomes" id="UP001316803">
    <property type="component" value="Unassembled WGS sequence"/>
</dbReference>
<dbReference type="Pfam" id="PF12697">
    <property type="entry name" value="Abhydrolase_6"/>
    <property type="match status" value="1"/>
</dbReference>
<dbReference type="AlphaFoldDB" id="A0AAN8EL75"/>
<dbReference type="SUPFAM" id="SSF53474">
    <property type="entry name" value="alpha/beta-Hydrolases"/>
    <property type="match status" value="1"/>
</dbReference>
<dbReference type="PANTHER" id="PTHR37017:SF11">
    <property type="entry name" value="ESTERASE_LIPASE_THIOESTERASE DOMAIN-CONTAINING PROTEIN"/>
    <property type="match status" value="1"/>
</dbReference>
<dbReference type="Gene3D" id="3.40.50.1820">
    <property type="entry name" value="alpha/beta hydrolase"/>
    <property type="match status" value="1"/>
</dbReference>
<reference evidence="2 3" key="1">
    <citation type="submission" date="2022-12" db="EMBL/GenBank/DDBJ databases">
        <title>Genomic features and morphological characterization of a novel Knufia sp. strain isolated from spacecraft assembly facility.</title>
        <authorList>
            <person name="Teixeira M."/>
            <person name="Chander A.M."/>
            <person name="Stajich J.E."/>
            <person name="Venkateswaran K."/>
        </authorList>
    </citation>
    <scope>NUCLEOTIDE SEQUENCE [LARGE SCALE GENOMIC DNA]</scope>
    <source>
        <strain evidence="2 3">FJI-L2-BK-P2</strain>
    </source>
</reference>
<dbReference type="InterPro" id="IPR029058">
    <property type="entry name" value="AB_hydrolase_fold"/>
</dbReference>
<keyword evidence="3" id="KW-1185">Reference proteome</keyword>
<gene>
    <name evidence="2" type="ORF">OHC33_001032</name>
</gene>
<evidence type="ECO:0000313" key="3">
    <source>
        <dbReference type="Proteomes" id="UP001316803"/>
    </source>
</evidence>
<comment type="caution">
    <text evidence="2">The sequence shown here is derived from an EMBL/GenBank/DDBJ whole genome shotgun (WGS) entry which is preliminary data.</text>
</comment>
<dbReference type="PANTHER" id="PTHR37017">
    <property type="entry name" value="AB HYDROLASE-1 DOMAIN-CONTAINING PROTEIN-RELATED"/>
    <property type="match status" value="1"/>
</dbReference>
<protein>
    <recommendedName>
        <fullName evidence="1">AB hydrolase-1 domain-containing protein</fullName>
    </recommendedName>
</protein>
<sequence>MTPTTTIIFVPDAWHGPECFDKVASTLRTQDYKTDYVHLPSVDPQPTPLKSFDPDVETFRTHIQSAADAAQQIILVMHSYGSIPTCQAVQNLEYTTRQAQNLPGGVTHLFFMAAFIIPAGKILIEAFGGNDLPW</sequence>
<dbReference type="InterPro" id="IPR000073">
    <property type="entry name" value="AB_hydrolase_1"/>
</dbReference>
<name>A0AAN8EL75_9EURO</name>
<organism evidence="2 3">
    <name type="scientific">Knufia fluminis</name>
    <dbReference type="NCBI Taxonomy" id="191047"/>
    <lineage>
        <taxon>Eukaryota</taxon>
        <taxon>Fungi</taxon>
        <taxon>Dikarya</taxon>
        <taxon>Ascomycota</taxon>
        <taxon>Pezizomycotina</taxon>
        <taxon>Eurotiomycetes</taxon>
        <taxon>Chaetothyriomycetidae</taxon>
        <taxon>Chaetothyriales</taxon>
        <taxon>Trichomeriaceae</taxon>
        <taxon>Knufia</taxon>
    </lineage>
</organism>
<proteinExistence type="predicted"/>
<evidence type="ECO:0000259" key="1">
    <source>
        <dbReference type="Pfam" id="PF12697"/>
    </source>
</evidence>
<evidence type="ECO:0000313" key="2">
    <source>
        <dbReference type="EMBL" id="KAK5957843.1"/>
    </source>
</evidence>
<dbReference type="InterPro" id="IPR052897">
    <property type="entry name" value="Sec-Metab_Biosynth_Hydrolase"/>
</dbReference>
<feature type="domain" description="AB hydrolase-1" evidence="1">
    <location>
        <begin position="7"/>
        <end position="126"/>
    </location>
</feature>
<dbReference type="EMBL" id="JAKLMC020000002">
    <property type="protein sequence ID" value="KAK5957843.1"/>
    <property type="molecule type" value="Genomic_DNA"/>
</dbReference>
<accession>A0AAN8EL75</accession>